<dbReference type="Proteomes" id="UP000183371">
    <property type="component" value="Unassembled WGS sequence"/>
</dbReference>
<dbReference type="PIRSF" id="PIRSF017306">
    <property type="entry name" value="Ureidogly_hydro"/>
    <property type="match status" value="1"/>
</dbReference>
<keyword evidence="3 5" id="KW-0456">Lyase</keyword>
<dbReference type="GO" id="GO:0050385">
    <property type="term" value="F:ureidoglycolate lyase activity"/>
    <property type="evidence" value="ECO:0007669"/>
    <property type="project" value="UniProtKB-EC"/>
</dbReference>
<proteinExistence type="predicted"/>
<evidence type="ECO:0000256" key="2">
    <source>
        <dbReference type="ARBA" id="ARBA00022631"/>
    </source>
</evidence>
<dbReference type="PANTHER" id="PTHR21221:SF1">
    <property type="entry name" value="UREIDOGLYCOLATE LYASE"/>
    <property type="match status" value="1"/>
</dbReference>
<evidence type="ECO:0000313" key="6">
    <source>
        <dbReference type="Proteomes" id="UP000183371"/>
    </source>
</evidence>
<organism evidence="5 6">
    <name type="scientific">Pseudovibrio denitrificans</name>
    <dbReference type="NCBI Taxonomy" id="258256"/>
    <lineage>
        <taxon>Bacteria</taxon>
        <taxon>Pseudomonadati</taxon>
        <taxon>Pseudomonadota</taxon>
        <taxon>Alphaproteobacteria</taxon>
        <taxon>Hyphomicrobiales</taxon>
        <taxon>Stappiaceae</taxon>
        <taxon>Pseudovibrio</taxon>
    </lineage>
</organism>
<sequence>MSDQVTTERTIRIEKLTAETFAPFGELIEVGMTSPIMINEGRCERFTDLAGVEFIGGRAGVSLFQAELRSLPHTLTMLERHPLGSQCFIPMAQSEYLVIVAEDEGGRPSTPRALLASATQSINIKRNTWHGVLTPIKGSGLFAVVDRIGDGNNLEEHWLKEAYLITE</sequence>
<name>A0A1I7B7H7_9HYPH</name>
<dbReference type="AlphaFoldDB" id="A0A1I7B7H7"/>
<evidence type="ECO:0000256" key="3">
    <source>
        <dbReference type="ARBA" id="ARBA00023239"/>
    </source>
</evidence>
<comment type="subunit">
    <text evidence="1">Homodimer.</text>
</comment>
<evidence type="ECO:0000313" key="5">
    <source>
        <dbReference type="EMBL" id="SFT83107.1"/>
    </source>
</evidence>
<dbReference type="GO" id="GO:0006144">
    <property type="term" value="P:purine nucleobase metabolic process"/>
    <property type="evidence" value="ECO:0007669"/>
    <property type="project" value="UniProtKB-KW"/>
</dbReference>
<dbReference type="GO" id="GO:0004848">
    <property type="term" value="F:ureidoglycolate hydrolase activity"/>
    <property type="evidence" value="ECO:0007669"/>
    <property type="project" value="InterPro"/>
</dbReference>
<protein>
    <submittedName>
        <fullName evidence="5">Ureidoglycolate lyase</fullName>
    </submittedName>
</protein>
<dbReference type="SUPFAM" id="SSF51182">
    <property type="entry name" value="RmlC-like cupins"/>
    <property type="match status" value="1"/>
</dbReference>
<evidence type="ECO:0000256" key="4">
    <source>
        <dbReference type="ARBA" id="ARBA00047684"/>
    </source>
</evidence>
<accession>A0A1I7B7H7</accession>
<keyword evidence="6" id="KW-1185">Reference proteome</keyword>
<dbReference type="CDD" id="cd20298">
    <property type="entry name" value="cupin_UAH"/>
    <property type="match status" value="1"/>
</dbReference>
<dbReference type="PANTHER" id="PTHR21221">
    <property type="entry name" value="UREIDOGLYCOLATE HYDROLASE"/>
    <property type="match status" value="1"/>
</dbReference>
<dbReference type="RefSeq" id="WP_054782992.1">
    <property type="nucleotide sequence ID" value="NZ_FPBD01000003.1"/>
</dbReference>
<dbReference type="GO" id="GO:0000256">
    <property type="term" value="P:allantoin catabolic process"/>
    <property type="evidence" value="ECO:0007669"/>
    <property type="project" value="InterPro"/>
</dbReference>
<reference evidence="6" key="1">
    <citation type="submission" date="2016-10" db="EMBL/GenBank/DDBJ databases">
        <authorList>
            <person name="Varghese N."/>
            <person name="Submissions S."/>
        </authorList>
    </citation>
    <scope>NUCLEOTIDE SEQUENCE [LARGE SCALE GENOMIC DNA]</scope>
    <source>
        <strain evidence="6">DSM 17465</strain>
    </source>
</reference>
<dbReference type="EMBL" id="FPBD01000003">
    <property type="protein sequence ID" value="SFT83107.1"/>
    <property type="molecule type" value="Genomic_DNA"/>
</dbReference>
<dbReference type="NCBIfam" id="NF009932">
    <property type="entry name" value="PRK13395.1"/>
    <property type="match status" value="1"/>
</dbReference>
<dbReference type="Gene3D" id="2.60.120.480">
    <property type="entry name" value="Ureidoglycolate hydrolase"/>
    <property type="match status" value="1"/>
</dbReference>
<dbReference type="InterPro" id="IPR011051">
    <property type="entry name" value="RmlC_Cupin_sf"/>
</dbReference>
<dbReference type="InterPro" id="IPR024060">
    <property type="entry name" value="Ureidoglycolate_lyase_dom_sf"/>
</dbReference>
<comment type="catalytic activity">
    <reaction evidence="4">
        <text>(S)-ureidoglycolate = urea + glyoxylate</text>
        <dbReference type="Rhea" id="RHEA:11304"/>
        <dbReference type="ChEBI" id="CHEBI:16199"/>
        <dbReference type="ChEBI" id="CHEBI:36655"/>
        <dbReference type="ChEBI" id="CHEBI:57296"/>
        <dbReference type="EC" id="4.3.2.3"/>
    </reaction>
</comment>
<dbReference type="InterPro" id="IPR007247">
    <property type="entry name" value="Ureidogly_lyase"/>
</dbReference>
<evidence type="ECO:0000256" key="1">
    <source>
        <dbReference type="ARBA" id="ARBA00011738"/>
    </source>
</evidence>
<dbReference type="InterPro" id="IPR047233">
    <property type="entry name" value="UAH_cupin"/>
</dbReference>
<gene>
    <name evidence="5" type="ORF">SAMN05444141_103724</name>
</gene>
<dbReference type="Pfam" id="PF04115">
    <property type="entry name" value="Ureidogly_lyase"/>
    <property type="match status" value="1"/>
</dbReference>
<keyword evidence="2" id="KW-0659">Purine metabolism</keyword>